<keyword evidence="2" id="KW-1185">Reference proteome</keyword>
<sequence>MNEDREGNRDNIVFLEGIKVNQIICLTSRQIKAGEELFVSYGSEVDRSHWDSKSDVSNGGVGDEEDVSSKIRGMRAATMATAAAAVGAGTLQQQQQQSIVRMFETLTTAATNGDDESAEDASGHRLEAQL</sequence>
<evidence type="ECO:0000313" key="2">
    <source>
        <dbReference type="Proteomes" id="UP001150581"/>
    </source>
</evidence>
<reference evidence="1" key="1">
    <citation type="submission" date="2022-07" db="EMBL/GenBank/DDBJ databases">
        <title>Phylogenomic reconstructions and comparative analyses of Kickxellomycotina fungi.</title>
        <authorList>
            <person name="Reynolds N.K."/>
            <person name="Stajich J.E."/>
            <person name="Barry K."/>
            <person name="Grigoriev I.V."/>
            <person name="Crous P."/>
            <person name="Smith M.E."/>
        </authorList>
    </citation>
    <scope>NUCLEOTIDE SEQUENCE</scope>
    <source>
        <strain evidence="1">Benny 63K</strain>
    </source>
</reference>
<gene>
    <name evidence="1" type="ORF">LPJ66_003781</name>
</gene>
<organism evidence="1 2">
    <name type="scientific">Kickxella alabastrina</name>
    <dbReference type="NCBI Taxonomy" id="61397"/>
    <lineage>
        <taxon>Eukaryota</taxon>
        <taxon>Fungi</taxon>
        <taxon>Fungi incertae sedis</taxon>
        <taxon>Zoopagomycota</taxon>
        <taxon>Kickxellomycotina</taxon>
        <taxon>Kickxellomycetes</taxon>
        <taxon>Kickxellales</taxon>
        <taxon>Kickxellaceae</taxon>
        <taxon>Kickxella</taxon>
    </lineage>
</organism>
<dbReference type="EMBL" id="JANBPG010000406">
    <property type="protein sequence ID" value="KAJ1896777.1"/>
    <property type="molecule type" value="Genomic_DNA"/>
</dbReference>
<accession>A0ACC1IIS6</accession>
<proteinExistence type="predicted"/>
<comment type="caution">
    <text evidence="1">The sequence shown here is derived from an EMBL/GenBank/DDBJ whole genome shotgun (WGS) entry which is preliminary data.</text>
</comment>
<protein>
    <submittedName>
        <fullName evidence="1">Uncharacterized protein</fullName>
    </submittedName>
</protein>
<dbReference type="Proteomes" id="UP001150581">
    <property type="component" value="Unassembled WGS sequence"/>
</dbReference>
<evidence type="ECO:0000313" key="1">
    <source>
        <dbReference type="EMBL" id="KAJ1896777.1"/>
    </source>
</evidence>
<name>A0ACC1IIS6_9FUNG</name>